<sequence>MFPKYVLSEDITTTETESSISDFRPQKRKAFVLGEQYLELDSIEDHRLSLQNQDVRTMKVNVSFPMNEVSEAEPDIVVYSRDY</sequence>
<proteinExistence type="predicted"/>
<gene>
    <name evidence="1" type="ORF">AYI69_g8194</name>
</gene>
<name>A0A1R1XLD2_9FUNG</name>
<protein>
    <submittedName>
        <fullName evidence="1">Uncharacterized protein</fullName>
    </submittedName>
</protein>
<dbReference type="EMBL" id="LSSM01004259">
    <property type="protein sequence ID" value="OMJ15437.1"/>
    <property type="molecule type" value="Genomic_DNA"/>
</dbReference>
<dbReference type="AlphaFoldDB" id="A0A1R1XLD2"/>
<comment type="caution">
    <text evidence="1">The sequence shown here is derived from an EMBL/GenBank/DDBJ whole genome shotgun (WGS) entry which is preliminary data.</text>
</comment>
<accession>A0A1R1XLD2</accession>
<reference evidence="2" key="1">
    <citation type="submission" date="2017-01" db="EMBL/GenBank/DDBJ databases">
        <authorList>
            <person name="Wang Y."/>
            <person name="White M."/>
            <person name="Kvist S."/>
            <person name="Moncalvo J.-M."/>
        </authorList>
    </citation>
    <scope>NUCLEOTIDE SEQUENCE [LARGE SCALE GENOMIC DNA]</scope>
    <source>
        <strain evidence="2">ID-206-W2</strain>
    </source>
</reference>
<dbReference type="Proteomes" id="UP000187429">
    <property type="component" value="Unassembled WGS sequence"/>
</dbReference>
<keyword evidence="2" id="KW-1185">Reference proteome</keyword>
<evidence type="ECO:0000313" key="2">
    <source>
        <dbReference type="Proteomes" id="UP000187429"/>
    </source>
</evidence>
<evidence type="ECO:0000313" key="1">
    <source>
        <dbReference type="EMBL" id="OMJ15437.1"/>
    </source>
</evidence>
<organism evidence="1 2">
    <name type="scientific">Smittium culicis</name>
    <dbReference type="NCBI Taxonomy" id="133412"/>
    <lineage>
        <taxon>Eukaryota</taxon>
        <taxon>Fungi</taxon>
        <taxon>Fungi incertae sedis</taxon>
        <taxon>Zoopagomycota</taxon>
        <taxon>Kickxellomycotina</taxon>
        <taxon>Harpellomycetes</taxon>
        <taxon>Harpellales</taxon>
        <taxon>Legeriomycetaceae</taxon>
        <taxon>Smittium</taxon>
    </lineage>
</organism>